<keyword evidence="6" id="KW-0378">Hydrolase</keyword>
<organism evidence="9">
    <name type="scientific">Oppiella nova</name>
    <dbReference type="NCBI Taxonomy" id="334625"/>
    <lineage>
        <taxon>Eukaryota</taxon>
        <taxon>Metazoa</taxon>
        <taxon>Ecdysozoa</taxon>
        <taxon>Arthropoda</taxon>
        <taxon>Chelicerata</taxon>
        <taxon>Arachnida</taxon>
        <taxon>Acari</taxon>
        <taxon>Acariformes</taxon>
        <taxon>Sarcoptiformes</taxon>
        <taxon>Oribatida</taxon>
        <taxon>Brachypylina</taxon>
        <taxon>Oppioidea</taxon>
        <taxon>Oppiidae</taxon>
        <taxon>Oppiella</taxon>
    </lineage>
</organism>
<dbReference type="InterPro" id="IPR001192">
    <property type="entry name" value="PI-PLC_fam"/>
</dbReference>
<dbReference type="PROSITE" id="PS50007">
    <property type="entry name" value="PIPLC_X_DOMAIN"/>
    <property type="match status" value="1"/>
</dbReference>
<dbReference type="GO" id="GO:0016829">
    <property type="term" value="F:lyase activity"/>
    <property type="evidence" value="ECO:0007669"/>
    <property type="project" value="UniProtKB-KW"/>
</dbReference>
<name>A0A7R9MDW4_9ACAR</name>
<dbReference type="EMBL" id="CAJPVJ010014856">
    <property type="protein sequence ID" value="CAG2175559.1"/>
    <property type="molecule type" value="Genomic_DNA"/>
</dbReference>
<feature type="compositionally biased region" description="Polar residues" evidence="7">
    <location>
        <begin position="19"/>
        <end position="32"/>
    </location>
</feature>
<feature type="region of interest" description="Disordered" evidence="7">
    <location>
        <begin position="816"/>
        <end position="840"/>
    </location>
</feature>
<feature type="region of interest" description="Disordered" evidence="7">
    <location>
        <begin position="113"/>
        <end position="141"/>
    </location>
</feature>
<dbReference type="Gene3D" id="3.20.20.190">
    <property type="entry name" value="Phosphatidylinositol (PI) phosphodiesterase"/>
    <property type="match status" value="1"/>
</dbReference>
<evidence type="ECO:0000313" key="9">
    <source>
        <dbReference type="EMBL" id="CAD7658373.1"/>
    </source>
</evidence>
<dbReference type="InterPro" id="IPR000909">
    <property type="entry name" value="PLipase_C_PInositol-sp_X_dom"/>
</dbReference>
<evidence type="ECO:0000256" key="4">
    <source>
        <dbReference type="ARBA" id="ARBA00023157"/>
    </source>
</evidence>
<dbReference type="Pfam" id="PF00388">
    <property type="entry name" value="PI-PLC-X"/>
    <property type="match status" value="1"/>
</dbReference>
<dbReference type="GO" id="GO:0046872">
    <property type="term" value="F:metal ion binding"/>
    <property type="evidence" value="ECO:0007669"/>
    <property type="project" value="UniProtKB-KW"/>
</dbReference>
<evidence type="ECO:0000256" key="5">
    <source>
        <dbReference type="ARBA" id="ARBA00023239"/>
    </source>
</evidence>
<keyword evidence="6" id="KW-0443">Lipid metabolism</keyword>
<keyword evidence="3" id="KW-0460">Magnesium</keyword>
<feature type="region of interest" description="Disordered" evidence="7">
    <location>
        <begin position="56"/>
        <end position="81"/>
    </location>
</feature>
<evidence type="ECO:0000256" key="2">
    <source>
        <dbReference type="ARBA" id="ARBA00022723"/>
    </source>
</evidence>
<dbReference type="AlphaFoldDB" id="A0A7R9MDW4"/>
<feature type="compositionally biased region" description="Basic and acidic residues" evidence="7">
    <location>
        <begin position="714"/>
        <end position="723"/>
    </location>
</feature>
<dbReference type="Proteomes" id="UP000728032">
    <property type="component" value="Unassembled WGS sequence"/>
</dbReference>
<dbReference type="InterPro" id="IPR011992">
    <property type="entry name" value="EF-hand-dom_pair"/>
</dbReference>
<dbReference type="GO" id="GO:0007186">
    <property type="term" value="P:G protein-coupled receptor signaling pathway"/>
    <property type="evidence" value="ECO:0007669"/>
    <property type="project" value="TreeGrafter"/>
</dbReference>
<feature type="compositionally biased region" description="Basic and acidic residues" evidence="7">
    <location>
        <begin position="632"/>
        <end position="644"/>
    </location>
</feature>
<dbReference type="GO" id="GO:0004435">
    <property type="term" value="F:phosphatidylinositol-4,5-bisphosphate phospholipase C activity"/>
    <property type="evidence" value="ECO:0007669"/>
    <property type="project" value="UniProtKB-EC"/>
</dbReference>
<feature type="region of interest" description="Disordered" evidence="7">
    <location>
        <begin position="658"/>
        <end position="733"/>
    </location>
</feature>
<dbReference type="GO" id="GO:0007265">
    <property type="term" value="P:Ras protein signal transduction"/>
    <property type="evidence" value="ECO:0007669"/>
    <property type="project" value="TreeGrafter"/>
</dbReference>
<dbReference type="CDD" id="cd08558">
    <property type="entry name" value="PI-PLCc_eukaryota"/>
    <property type="match status" value="1"/>
</dbReference>
<evidence type="ECO:0000313" key="10">
    <source>
        <dbReference type="Proteomes" id="UP000728032"/>
    </source>
</evidence>
<keyword evidence="4" id="KW-1015">Disulfide bond</keyword>
<feature type="region of interest" description="Disordered" evidence="7">
    <location>
        <begin position="235"/>
        <end position="271"/>
    </location>
</feature>
<feature type="region of interest" description="Disordered" evidence="7">
    <location>
        <begin position="17"/>
        <end position="42"/>
    </location>
</feature>
<dbReference type="Pfam" id="PF09279">
    <property type="entry name" value="EF-hand_like"/>
    <property type="match status" value="1"/>
</dbReference>
<dbReference type="OrthoDB" id="269822at2759"/>
<dbReference type="InterPro" id="IPR017946">
    <property type="entry name" value="PLC-like_Pdiesterase_TIM-brl"/>
</dbReference>
<comment type="catalytic activity">
    <reaction evidence="1">
        <text>an N-(acyl)-sphingosylphosphoethanolamine = an N-(acyl)-sphingosyl-1,3-cyclic phosphate + ethanolamine</text>
        <dbReference type="Rhea" id="RHEA:60648"/>
        <dbReference type="ChEBI" id="CHEBI:57603"/>
        <dbReference type="ChEBI" id="CHEBI:143891"/>
        <dbReference type="ChEBI" id="CHEBI:143892"/>
    </reaction>
</comment>
<evidence type="ECO:0000256" key="1">
    <source>
        <dbReference type="ARBA" id="ARBA00000110"/>
    </source>
</evidence>
<dbReference type="GO" id="GO:0051209">
    <property type="term" value="P:release of sequestered calcium ion into cytosol"/>
    <property type="evidence" value="ECO:0007669"/>
    <property type="project" value="TreeGrafter"/>
</dbReference>
<feature type="non-terminal residue" evidence="9">
    <location>
        <position position="840"/>
    </location>
</feature>
<feature type="non-terminal residue" evidence="9">
    <location>
        <position position="1"/>
    </location>
</feature>
<evidence type="ECO:0000256" key="7">
    <source>
        <dbReference type="SAM" id="MobiDB-lite"/>
    </source>
</evidence>
<evidence type="ECO:0000256" key="6">
    <source>
        <dbReference type="RuleBase" id="RU361133"/>
    </source>
</evidence>
<keyword evidence="10" id="KW-1185">Reference proteome</keyword>
<dbReference type="PRINTS" id="PR00390">
    <property type="entry name" value="PHPHLIPASEC"/>
</dbReference>
<feature type="compositionally biased region" description="Acidic residues" evidence="7">
    <location>
        <begin position="605"/>
        <end position="623"/>
    </location>
</feature>
<evidence type="ECO:0000259" key="8">
    <source>
        <dbReference type="SMART" id="SM00148"/>
    </source>
</evidence>
<dbReference type="GO" id="GO:0048015">
    <property type="term" value="P:phosphatidylinositol-mediated signaling"/>
    <property type="evidence" value="ECO:0007669"/>
    <property type="project" value="TreeGrafter"/>
</dbReference>
<dbReference type="Gene3D" id="1.10.238.10">
    <property type="entry name" value="EF-hand"/>
    <property type="match status" value="1"/>
</dbReference>
<feature type="compositionally biased region" description="Low complexity" evidence="7">
    <location>
        <begin position="665"/>
        <end position="686"/>
    </location>
</feature>
<keyword evidence="5" id="KW-0456">Lyase</keyword>
<feature type="compositionally biased region" description="Polar residues" evidence="7">
    <location>
        <begin position="703"/>
        <end position="713"/>
    </location>
</feature>
<sequence length="840" mass="91579">AIRVFGGRKWTLDAMGAGYQSTPSQCDASSQSGKHRDNFGVNRIKKKKSSVSLAAIRDSSPRADADALTGGTGSSSAHQSPSLRQRIYNMKLQTPSKQPVVVVADNTTGAADTGSLHSVSSTDNNVTTTGGRTAAPVDSPTIHTNALTNQYRDKFSRTSTRSTSGRDPHRALDTDYCSLNDAYLTPNRSMKSTITHSSQMDFLEFQELFRSFLIRSRKDIKDIFEQIATKSDIHSFNETTGPSGDTTNNTLAAPGAAPPVKDSDLTASPTMSTTSDMSYYCPQNSHQLLGLLTRNSTYDRNEETYQKARIFDAIAAASIVANSSGIDTLKTLLLTASDFHAFIITYQCESPTLDDVKALIRRHEPNPAIRRRNCLSFEGFAKYLMDKDNYAYTPERQEIREQDMNESLSHYYMASSHNTYLTGHQLKGESSVELYSQVSSHVVIGCPYIKGTVLSTGCRCVELDCWDGDDGLPVIYHGHTLTSKIPFKRVIETINEKAFTASPYPVILSLENHCSLPQQIKMAQMFVQTFGDKLVTKFLFDTDYTDDPQLPSPNQLRYRILIKNKKLRAPVTPALNMKMRANTLSKSFTGRTNSLISTASTGSLNEEEDDEYEDEEDDDEGLDVDSVPSTANHHEKGTGAERDTTGAVVQPHAELQVTVSGTGGAKAPAAKTESSSSQEYGSSYGGDTQTPAKQPFPTRAYGLTSSPLGSRPRSQNESEHQYGDGDGVPERSTPIAIHHNTHTKVVRKSSSQIAPELSDLVIYCQAIKFRGFFTSTVSPTNSSLPTPVVKKINTRKAMLVSASSSQYSPSIIGSTIPSMSSGADSGKGSADIRDVMSPTP</sequence>
<reference evidence="9" key="1">
    <citation type="submission" date="2020-11" db="EMBL/GenBank/DDBJ databases">
        <authorList>
            <person name="Tran Van P."/>
        </authorList>
    </citation>
    <scope>NUCLEOTIDE SEQUENCE</scope>
</reference>
<feature type="compositionally biased region" description="Polar residues" evidence="7">
    <location>
        <begin position="235"/>
        <end position="251"/>
    </location>
</feature>
<gene>
    <name evidence="9" type="ORF">ONB1V03_LOCUS14994</name>
</gene>
<dbReference type="SMART" id="SM00148">
    <property type="entry name" value="PLCXc"/>
    <property type="match status" value="1"/>
</dbReference>
<evidence type="ECO:0000256" key="3">
    <source>
        <dbReference type="ARBA" id="ARBA00022842"/>
    </source>
</evidence>
<dbReference type="GO" id="GO:0016042">
    <property type="term" value="P:lipid catabolic process"/>
    <property type="evidence" value="ECO:0007669"/>
    <property type="project" value="UniProtKB-KW"/>
</dbReference>
<protein>
    <recommendedName>
        <fullName evidence="6">Phosphoinositide phospholipase C</fullName>
        <ecNumber evidence="6">3.1.4.11</ecNumber>
    </recommendedName>
</protein>
<accession>A0A7R9MDW4</accession>
<dbReference type="EMBL" id="OC929681">
    <property type="protein sequence ID" value="CAD7658373.1"/>
    <property type="molecule type" value="Genomic_DNA"/>
</dbReference>
<feature type="domain" description="Phosphatidylinositol-specific phospholipase C X" evidence="8">
    <location>
        <begin position="402"/>
        <end position="565"/>
    </location>
</feature>
<feature type="compositionally biased region" description="Polar residues" evidence="7">
    <location>
        <begin position="595"/>
        <end position="604"/>
    </location>
</feature>
<feature type="region of interest" description="Disordered" evidence="7">
    <location>
        <begin position="595"/>
        <end position="645"/>
    </location>
</feature>
<dbReference type="SUPFAM" id="SSF51695">
    <property type="entry name" value="PLC-like phosphodiesterases"/>
    <property type="match status" value="1"/>
</dbReference>
<dbReference type="SUPFAM" id="SSF47473">
    <property type="entry name" value="EF-hand"/>
    <property type="match status" value="1"/>
</dbReference>
<keyword evidence="2" id="KW-0479">Metal-binding</keyword>
<keyword evidence="6" id="KW-0442">Lipid degradation</keyword>
<dbReference type="GO" id="GO:0046488">
    <property type="term" value="P:phosphatidylinositol metabolic process"/>
    <property type="evidence" value="ECO:0007669"/>
    <property type="project" value="TreeGrafter"/>
</dbReference>
<dbReference type="InterPro" id="IPR015359">
    <property type="entry name" value="PLC_EF-hand-like"/>
</dbReference>
<dbReference type="EC" id="3.1.4.11" evidence="6"/>
<dbReference type="PANTHER" id="PTHR10336:SF6">
    <property type="entry name" value="1-PHOSPHATIDYLINOSITOL 4,5-BISPHOSPHATE PHOSPHODIESTERASE EPSILON-1"/>
    <property type="match status" value="1"/>
</dbReference>
<feature type="compositionally biased region" description="Low complexity" evidence="7">
    <location>
        <begin position="816"/>
        <end position="829"/>
    </location>
</feature>
<dbReference type="PANTHER" id="PTHR10336">
    <property type="entry name" value="PHOSPHOINOSITIDE-SPECIFIC PHOSPHOLIPASE C FAMILY PROTEIN"/>
    <property type="match status" value="1"/>
</dbReference>
<comment type="catalytic activity">
    <reaction evidence="6">
        <text>a 1,2-diacyl-sn-glycero-3-phospho-(1D-myo-inositol-4,5-bisphosphate) + H2O = 1D-myo-inositol 1,4,5-trisphosphate + a 1,2-diacyl-sn-glycerol + H(+)</text>
        <dbReference type="Rhea" id="RHEA:33179"/>
        <dbReference type="ChEBI" id="CHEBI:15377"/>
        <dbReference type="ChEBI" id="CHEBI:15378"/>
        <dbReference type="ChEBI" id="CHEBI:17815"/>
        <dbReference type="ChEBI" id="CHEBI:58456"/>
        <dbReference type="ChEBI" id="CHEBI:203600"/>
        <dbReference type="EC" id="3.1.4.11"/>
    </reaction>
</comment>
<feature type="compositionally biased region" description="Low complexity" evidence="7">
    <location>
        <begin position="118"/>
        <end position="129"/>
    </location>
</feature>
<proteinExistence type="predicted"/>